<dbReference type="Gene3D" id="3.40.50.1820">
    <property type="entry name" value="alpha/beta hydrolase"/>
    <property type="match status" value="1"/>
</dbReference>
<keyword evidence="3" id="KW-1185">Reference proteome</keyword>
<evidence type="ECO:0000256" key="1">
    <source>
        <dbReference type="SAM" id="MobiDB-lite"/>
    </source>
</evidence>
<dbReference type="Pfam" id="PF05990">
    <property type="entry name" value="DUF900"/>
    <property type="match status" value="1"/>
</dbReference>
<feature type="region of interest" description="Disordered" evidence="1">
    <location>
        <begin position="272"/>
        <end position="292"/>
    </location>
</feature>
<protein>
    <recommendedName>
        <fullName evidence="4">AB hydrolase-1 domain-containing protein</fullName>
    </recommendedName>
</protein>
<name>A0A2R8AQD7_9RHOB</name>
<evidence type="ECO:0000313" key="2">
    <source>
        <dbReference type="EMBL" id="SPF78281.1"/>
    </source>
</evidence>
<accession>A0A2R8AQD7</accession>
<evidence type="ECO:0008006" key="4">
    <source>
        <dbReference type="Google" id="ProtNLM"/>
    </source>
</evidence>
<dbReference type="OrthoDB" id="7303283at2"/>
<gene>
    <name evidence="2" type="ORF">PRI8871_00876</name>
</gene>
<dbReference type="SUPFAM" id="SSF53474">
    <property type="entry name" value="alpha/beta-Hydrolases"/>
    <property type="match status" value="1"/>
</dbReference>
<dbReference type="AlphaFoldDB" id="A0A2R8AQD7"/>
<reference evidence="3" key="1">
    <citation type="submission" date="2018-03" db="EMBL/GenBank/DDBJ databases">
        <authorList>
            <person name="Rodrigo-Torres L."/>
            <person name="Arahal R. D."/>
            <person name="Lucena T."/>
        </authorList>
    </citation>
    <scope>NUCLEOTIDE SEQUENCE [LARGE SCALE GENOMIC DNA]</scope>
    <source>
        <strain evidence="3">CECT 8871</strain>
    </source>
</reference>
<evidence type="ECO:0000313" key="3">
    <source>
        <dbReference type="Proteomes" id="UP000244904"/>
    </source>
</evidence>
<proteinExistence type="predicted"/>
<dbReference type="RefSeq" id="WP_108884938.1">
    <property type="nucleotide sequence ID" value="NZ_OMOJ01000001.1"/>
</dbReference>
<dbReference type="Proteomes" id="UP000244904">
    <property type="component" value="Unassembled WGS sequence"/>
</dbReference>
<dbReference type="InterPro" id="IPR010297">
    <property type="entry name" value="DUF900_hydrolase"/>
</dbReference>
<dbReference type="EMBL" id="OMOJ01000001">
    <property type="protein sequence ID" value="SPF78281.1"/>
    <property type="molecule type" value="Genomic_DNA"/>
</dbReference>
<dbReference type="InterPro" id="IPR029058">
    <property type="entry name" value="AB_hydrolase_fold"/>
</dbReference>
<sequence>MTDHDGAPTTHDGQPLTEALTHALAIPGPVAIMVHGYKYAPGHATACPHRSLFAPRDTARHLRGLSWPQRLGDGSEGQFGPLIGFGWPARGSLRQAHDRAALAGTGLARLISRIQHHAPGRPIRILGHSLGARVAIGAARQVPDGAICGLILLAAAEFGTQAMGLPCHIYNVTSAENDLFDLLAERLLPRPQKGARMLGAGLHGPGKLTLRLDDAATLDALRGLGYPLAAPDRRICHWSVYLRAGVFPLYAALLQGRLGYSALSSALPNTAAPNTARQRFRRQASGPRAGIA</sequence>
<organism evidence="2 3">
    <name type="scientific">Pseudoprimorskyibacter insulae</name>
    <dbReference type="NCBI Taxonomy" id="1695997"/>
    <lineage>
        <taxon>Bacteria</taxon>
        <taxon>Pseudomonadati</taxon>
        <taxon>Pseudomonadota</taxon>
        <taxon>Alphaproteobacteria</taxon>
        <taxon>Rhodobacterales</taxon>
        <taxon>Paracoccaceae</taxon>
        <taxon>Pseudoprimorskyibacter</taxon>
    </lineage>
</organism>